<protein>
    <submittedName>
        <fullName evidence="1">Uncharacterized protein</fullName>
    </submittedName>
</protein>
<reference evidence="1" key="1">
    <citation type="journal article" date="2015" name="Nature">
        <title>Complex archaea that bridge the gap between prokaryotes and eukaryotes.</title>
        <authorList>
            <person name="Spang A."/>
            <person name="Saw J.H."/>
            <person name="Jorgensen S.L."/>
            <person name="Zaremba-Niedzwiedzka K."/>
            <person name="Martijn J."/>
            <person name="Lind A.E."/>
            <person name="van Eijk R."/>
            <person name="Schleper C."/>
            <person name="Guy L."/>
            <person name="Ettema T.J."/>
        </authorList>
    </citation>
    <scope>NUCLEOTIDE SEQUENCE</scope>
</reference>
<gene>
    <name evidence="1" type="ORF">LCGC14_2531970</name>
</gene>
<organism evidence="1">
    <name type="scientific">marine sediment metagenome</name>
    <dbReference type="NCBI Taxonomy" id="412755"/>
    <lineage>
        <taxon>unclassified sequences</taxon>
        <taxon>metagenomes</taxon>
        <taxon>ecological metagenomes</taxon>
    </lineage>
</organism>
<sequence>MKRVRIKKIEVLQAVLNEFSNDDTEELKQSKLFLTSDYEVVFEDGSLYAGADEIDHHEANSILQ</sequence>
<comment type="caution">
    <text evidence="1">The sequence shown here is derived from an EMBL/GenBank/DDBJ whole genome shotgun (WGS) entry which is preliminary data.</text>
</comment>
<dbReference type="AlphaFoldDB" id="A0A0F9DLJ2"/>
<proteinExistence type="predicted"/>
<evidence type="ECO:0000313" key="1">
    <source>
        <dbReference type="EMBL" id="KKL12818.1"/>
    </source>
</evidence>
<dbReference type="EMBL" id="LAZR01041110">
    <property type="protein sequence ID" value="KKL12818.1"/>
    <property type="molecule type" value="Genomic_DNA"/>
</dbReference>
<name>A0A0F9DLJ2_9ZZZZ</name>
<accession>A0A0F9DLJ2</accession>